<reference evidence="2" key="1">
    <citation type="journal article" date="2019" name="Int. J. Syst. Evol. Microbiol.">
        <title>The Global Catalogue of Microorganisms (GCM) 10K type strain sequencing project: providing services to taxonomists for standard genome sequencing and annotation.</title>
        <authorList>
            <consortium name="The Broad Institute Genomics Platform"/>
            <consortium name="The Broad Institute Genome Sequencing Center for Infectious Disease"/>
            <person name="Wu L."/>
            <person name="Ma J."/>
        </authorList>
    </citation>
    <scope>NUCLEOTIDE SEQUENCE [LARGE SCALE GENOMIC DNA]</scope>
    <source>
        <strain evidence="2">CCUG 50213</strain>
    </source>
</reference>
<dbReference type="RefSeq" id="WP_343961144.1">
    <property type="nucleotide sequence ID" value="NZ_BAAAKZ010000010.1"/>
</dbReference>
<name>A0ABW3TNG5_9MICO</name>
<organism evidence="1 2">
    <name type="scientific">Leucobacter albus</name>
    <dbReference type="NCBI Taxonomy" id="272210"/>
    <lineage>
        <taxon>Bacteria</taxon>
        <taxon>Bacillati</taxon>
        <taxon>Actinomycetota</taxon>
        <taxon>Actinomycetes</taxon>
        <taxon>Micrococcales</taxon>
        <taxon>Microbacteriaceae</taxon>
        <taxon>Leucobacter</taxon>
    </lineage>
</organism>
<accession>A0ABW3TNG5</accession>
<proteinExistence type="predicted"/>
<keyword evidence="2" id="KW-1185">Reference proteome</keyword>
<protein>
    <recommendedName>
        <fullName evidence="3">Alkaline shock family protein YloU</fullName>
    </recommendedName>
</protein>
<evidence type="ECO:0000313" key="2">
    <source>
        <dbReference type="Proteomes" id="UP001597181"/>
    </source>
</evidence>
<gene>
    <name evidence="1" type="ORF">ACFQ3U_10095</name>
</gene>
<comment type="caution">
    <text evidence="1">The sequence shown here is derived from an EMBL/GenBank/DDBJ whole genome shotgun (WGS) entry which is preliminary data.</text>
</comment>
<dbReference type="EMBL" id="JBHTLY010000004">
    <property type="protein sequence ID" value="MFD1202240.1"/>
    <property type="molecule type" value="Genomic_DNA"/>
</dbReference>
<evidence type="ECO:0008006" key="3">
    <source>
        <dbReference type="Google" id="ProtNLM"/>
    </source>
</evidence>
<evidence type="ECO:0000313" key="1">
    <source>
        <dbReference type="EMBL" id="MFD1202240.1"/>
    </source>
</evidence>
<dbReference type="Proteomes" id="UP001597181">
    <property type="component" value="Unassembled WGS sequence"/>
</dbReference>
<sequence>MTEATAPLLATEIERSILEVAGVTGLFRSGSAVSKLLEAGEELVGGQRRADPLVRVERTDEGVRVSASIGVRQTSSSVDVLRLAHREVATLLASFELPVASIELTVVHVNGAR</sequence>